<sequence length="262" mass="28637">MKFIKNDLYSELLKLSCTKVCRIVTLLVIAVQSLISYVSARQILSVGLHAVPTETNGLLEPMPPIEYMGFDVIMFATIPMIVMGALFGALEFKQHCMRTTLLYFGSKSRLFWSKTLAVTLTAFAVSLVSSVLTITVTHLTFGADGLTPPVFNSTVWKFILMSAVSLTLLTLLSYAIGFLCHTAVVPLLFLIIQAYNIGNILADKFEVCRYLPVALCNGLIASSESSLSGVPLKNTVGLLIWIAIFAAASYAVFVRTDLQGEY</sequence>
<keyword evidence="1" id="KW-0472">Membrane</keyword>
<evidence type="ECO:0000313" key="3">
    <source>
        <dbReference type="Proteomes" id="UP000004259"/>
    </source>
</evidence>
<feature type="transmembrane region" description="Helical" evidence="1">
    <location>
        <begin position="155"/>
        <end position="176"/>
    </location>
</feature>
<feature type="transmembrane region" description="Helical" evidence="1">
    <location>
        <begin position="20"/>
        <end position="40"/>
    </location>
</feature>
<dbReference type="OrthoDB" id="3268827at2"/>
<reference evidence="2 3" key="1">
    <citation type="submission" date="2011-02" db="EMBL/GenBank/DDBJ databases">
        <authorList>
            <person name="Nelson K.E."/>
            <person name="Sutton G."/>
            <person name="Torralba M."/>
            <person name="Durkin S."/>
            <person name="Harkins D."/>
            <person name="Montgomery R."/>
            <person name="Ziemer C."/>
            <person name="Klaassens E."/>
            <person name="Ocuiv P."/>
            <person name="Morrison M."/>
        </authorList>
    </citation>
    <scope>NUCLEOTIDE SEQUENCE [LARGE SCALE GENOMIC DNA]</scope>
    <source>
        <strain evidence="2 3">8</strain>
    </source>
</reference>
<dbReference type="EMBL" id="ADKM02000123">
    <property type="protein sequence ID" value="EGC01647.1"/>
    <property type="molecule type" value="Genomic_DNA"/>
</dbReference>
<organism evidence="2 3">
    <name type="scientific">Ruminococcus albus 8</name>
    <dbReference type="NCBI Taxonomy" id="246199"/>
    <lineage>
        <taxon>Bacteria</taxon>
        <taxon>Bacillati</taxon>
        <taxon>Bacillota</taxon>
        <taxon>Clostridia</taxon>
        <taxon>Eubacteriales</taxon>
        <taxon>Oscillospiraceae</taxon>
        <taxon>Ruminococcus</taxon>
    </lineage>
</organism>
<dbReference type="AlphaFoldDB" id="E9SG97"/>
<keyword evidence="1" id="KW-0812">Transmembrane</keyword>
<feature type="transmembrane region" description="Helical" evidence="1">
    <location>
        <begin position="235"/>
        <end position="254"/>
    </location>
</feature>
<dbReference type="RefSeq" id="WP_002852431.1">
    <property type="nucleotide sequence ID" value="NZ_ADKM02000123.1"/>
</dbReference>
<keyword evidence="1" id="KW-1133">Transmembrane helix</keyword>
<feature type="transmembrane region" description="Helical" evidence="1">
    <location>
        <begin position="111"/>
        <end position="135"/>
    </location>
</feature>
<evidence type="ECO:0000313" key="2">
    <source>
        <dbReference type="EMBL" id="EGC01647.1"/>
    </source>
</evidence>
<accession>E9SG97</accession>
<comment type="caution">
    <text evidence="2">The sequence shown here is derived from an EMBL/GenBank/DDBJ whole genome shotgun (WGS) entry which is preliminary data.</text>
</comment>
<dbReference type="STRING" id="246199.CUS_6316"/>
<dbReference type="eggNOG" id="ENOG502Z9KY">
    <property type="taxonomic scope" value="Bacteria"/>
</dbReference>
<feature type="transmembrane region" description="Helical" evidence="1">
    <location>
        <begin position="183"/>
        <end position="202"/>
    </location>
</feature>
<evidence type="ECO:0000256" key="1">
    <source>
        <dbReference type="SAM" id="Phobius"/>
    </source>
</evidence>
<proteinExistence type="predicted"/>
<dbReference type="Proteomes" id="UP000004259">
    <property type="component" value="Unassembled WGS sequence"/>
</dbReference>
<feature type="transmembrane region" description="Helical" evidence="1">
    <location>
        <begin position="67"/>
        <end position="90"/>
    </location>
</feature>
<gene>
    <name evidence="2" type="ORF">CUS_6316</name>
</gene>
<protein>
    <submittedName>
        <fullName evidence="2">Putative membrane protein</fullName>
    </submittedName>
</protein>
<keyword evidence="3" id="KW-1185">Reference proteome</keyword>
<name>E9SG97_RUMAL</name>